<dbReference type="InterPro" id="IPR039425">
    <property type="entry name" value="RNA_pol_sigma-70-like"/>
</dbReference>
<evidence type="ECO:0000313" key="5">
    <source>
        <dbReference type="EMBL" id="GHC11891.1"/>
    </source>
</evidence>
<dbReference type="AlphaFoldDB" id="A0A8J3DKU4"/>
<dbReference type="Proteomes" id="UP000642829">
    <property type="component" value="Unassembled WGS sequence"/>
</dbReference>
<keyword evidence="3" id="KW-0731">Sigma factor</keyword>
<dbReference type="InterPro" id="IPR013325">
    <property type="entry name" value="RNA_pol_sigma_r2"/>
</dbReference>
<dbReference type="GO" id="GO:0006352">
    <property type="term" value="P:DNA-templated transcription initiation"/>
    <property type="evidence" value="ECO:0007669"/>
    <property type="project" value="InterPro"/>
</dbReference>
<dbReference type="InterPro" id="IPR013324">
    <property type="entry name" value="RNA_pol_sigma_r3/r4-like"/>
</dbReference>
<reference evidence="5" key="1">
    <citation type="journal article" date="2014" name="Int. J. Syst. Evol. Microbiol.">
        <title>Complete genome sequence of Corynebacterium casei LMG S-19264T (=DSM 44701T), isolated from a smear-ripened cheese.</title>
        <authorList>
            <consortium name="US DOE Joint Genome Institute (JGI-PGF)"/>
            <person name="Walter F."/>
            <person name="Albersmeier A."/>
            <person name="Kalinowski J."/>
            <person name="Ruckert C."/>
        </authorList>
    </citation>
    <scope>NUCLEOTIDE SEQUENCE</scope>
    <source>
        <strain evidence="5">KCTC 12870</strain>
    </source>
</reference>
<dbReference type="SUPFAM" id="SSF88659">
    <property type="entry name" value="Sigma3 and sigma4 domains of RNA polymerase sigma factors"/>
    <property type="match status" value="1"/>
</dbReference>
<comment type="similarity">
    <text evidence="1">Belongs to the sigma-70 factor family. ECF subfamily.</text>
</comment>
<evidence type="ECO:0008006" key="7">
    <source>
        <dbReference type="Google" id="ProtNLM"/>
    </source>
</evidence>
<evidence type="ECO:0000256" key="4">
    <source>
        <dbReference type="ARBA" id="ARBA00023163"/>
    </source>
</evidence>
<evidence type="ECO:0000256" key="2">
    <source>
        <dbReference type="ARBA" id="ARBA00023015"/>
    </source>
</evidence>
<dbReference type="SUPFAM" id="SSF88946">
    <property type="entry name" value="Sigma2 domain of RNA polymerase sigma factors"/>
    <property type="match status" value="1"/>
</dbReference>
<gene>
    <name evidence="5" type="ORF">GCM10007047_31530</name>
</gene>
<evidence type="ECO:0000256" key="1">
    <source>
        <dbReference type="ARBA" id="ARBA00010641"/>
    </source>
</evidence>
<evidence type="ECO:0000256" key="3">
    <source>
        <dbReference type="ARBA" id="ARBA00023082"/>
    </source>
</evidence>
<evidence type="ECO:0000313" key="6">
    <source>
        <dbReference type="Proteomes" id="UP000642829"/>
    </source>
</evidence>
<accession>A0A8J3DKU4</accession>
<keyword evidence="4" id="KW-0804">Transcription</keyword>
<proteinExistence type="inferred from homology"/>
<dbReference type="PANTHER" id="PTHR43133">
    <property type="entry name" value="RNA POLYMERASE ECF-TYPE SIGMA FACTO"/>
    <property type="match status" value="1"/>
</dbReference>
<comment type="caution">
    <text evidence="5">The sequence shown here is derived from an EMBL/GenBank/DDBJ whole genome shotgun (WGS) entry which is preliminary data.</text>
</comment>
<dbReference type="Gene3D" id="1.10.1740.10">
    <property type="match status" value="1"/>
</dbReference>
<protein>
    <recommendedName>
        <fullName evidence="7">Sigma-70 family RNA polymerase sigma factor</fullName>
    </recommendedName>
</protein>
<dbReference type="PANTHER" id="PTHR43133:SF51">
    <property type="entry name" value="RNA POLYMERASE SIGMA FACTOR"/>
    <property type="match status" value="1"/>
</dbReference>
<organism evidence="5 6">
    <name type="scientific">Cerasicoccus arenae</name>
    <dbReference type="NCBI Taxonomy" id="424488"/>
    <lineage>
        <taxon>Bacteria</taxon>
        <taxon>Pseudomonadati</taxon>
        <taxon>Verrucomicrobiota</taxon>
        <taxon>Opitutia</taxon>
        <taxon>Puniceicoccales</taxon>
        <taxon>Cerasicoccaceae</taxon>
        <taxon>Cerasicoccus</taxon>
    </lineage>
</organism>
<name>A0A8J3DKU4_9BACT</name>
<sequence length="195" mass="23310">MIAQWVVYLATLLVDWQKPLNEAIGGEANRERSICEAIDKFGHALNAYLFSKTQDWHEAENISQELWISVHEKFTIEQMGSYGLLRCRANQLFIDHYRKRKVRSFVETRDEVPEAVTKFDDYIDDEWSQELFWETFEDLDFTEDEKAIFWLWARHNYTYAEIGNRQHMPTSTVADKVAKVRRLCKEYLQKQEETE</sequence>
<dbReference type="EMBL" id="BMXG01000027">
    <property type="protein sequence ID" value="GHC11891.1"/>
    <property type="molecule type" value="Genomic_DNA"/>
</dbReference>
<keyword evidence="6" id="KW-1185">Reference proteome</keyword>
<dbReference type="GO" id="GO:0016987">
    <property type="term" value="F:sigma factor activity"/>
    <property type="evidence" value="ECO:0007669"/>
    <property type="project" value="UniProtKB-KW"/>
</dbReference>
<keyword evidence="2" id="KW-0805">Transcription regulation</keyword>
<reference evidence="5" key="2">
    <citation type="submission" date="2020-09" db="EMBL/GenBank/DDBJ databases">
        <authorList>
            <person name="Sun Q."/>
            <person name="Kim S."/>
        </authorList>
    </citation>
    <scope>NUCLEOTIDE SEQUENCE</scope>
    <source>
        <strain evidence="5">KCTC 12870</strain>
    </source>
</reference>